<accession>A0A9N7YDH7</accession>
<evidence type="ECO:0000256" key="1">
    <source>
        <dbReference type="SAM" id="MobiDB-lite"/>
    </source>
</evidence>
<feature type="compositionally biased region" description="Basic residues" evidence="1">
    <location>
        <begin position="105"/>
        <end position="115"/>
    </location>
</feature>
<keyword evidence="3" id="KW-1185">Reference proteome</keyword>
<protein>
    <submittedName>
        <fullName evidence="2">Uncharacterized protein</fullName>
    </submittedName>
</protein>
<comment type="caution">
    <text evidence="2">The sequence shown here is derived from an EMBL/GenBank/DDBJ whole genome shotgun (WGS) entry which is preliminary data.</text>
</comment>
<feature type="compositionally biased region" description="Polar residues" evidence="1">
    <location>
        <begin position="80"/>
        <end position="104"/>
    </location>
</feature>
<name>A0A9N7YDH7_PLEPL</name>
<reference evidence="2" key="1">
    <citation type="submission" date="2020-03" db="EMBL/GenBank/DDBJ databases">
        <authorList>
            <person name="Weist P."/>
        </authorList>
    </citation>
    <scope>NUCLEOTIDE SEQUENCE</scope>
</reference>
<evidence type="ECO:0000313" key="3">
    <source>
        <dbReference type="Proteomes" id="UP001153269"/>
    </source>
</evidence>
<evidence type="ECO:0000313" key="2">
    <source>
        <dbReference type="EMBL" id="CAB1420319.1"/>
    </source>
</evidence>
<dbReference type="Proteomes" id="UP001153269">
    <property type="component" value="Unassembled WGS sequence"/>
</dbReference>
<feature type="region of interest" description="Disordered" evidence="1">
    <location>
        <begin position="77"/>
        <end position="115"/>
    </location>
</feature>
<proteinExistence type="predicted"/>
<sequence>MFLLQPLTSTELQLANSHPDIIPLIKRSRVLPTVFQLIKANRTHVNSGMVQNAVALLCYLTEDSGLDLEPLHLQEPEAILSSSRQGGSRDSVPSQQTPESTQHTPHSHGAYHRKI</sequence>
<organism evidence="2 3">
    <name type="scientific">Pleuronectes platessa</name>
    <name type="common">European plaice</name>
    <dbReference type="NCBI Taxonomy" id="8262"/>
    <lineage>
        <taxon>Eukaryota</taxon>
        <taxon>Metazoa</taxon>
        <taxon>Chordata</taxon>
        <taxon>Craniata</taxon>
        <taxon>Vertebrata</taxon>
        <taxon>Euteleostomi</taxon>
        <taxon>Actinopterygii</taxon>
        <taxon>Neopterygii</taxon>
        <taxon>Teleostei</taxon>
        <taxon>Neoteleostei</taxon>
        <taxon>Acanthomorphata</taxon>
        <taxon>Carangaria</taxon>
        <taxon>Pleuronectiformes</taxon>
        <taxon>Pleuronectoidei</taxon>
        <taxon>Pleuronectidae</taxon>
        <taxon>Pleuronectes</taxon>
    </lineage>
</organism>
<dbReference type="EMBL" id="CADEAL010000446">
    <property type="protein sequence ID" value="CAB1420319.1"/>
    <property type="molecule type" value="Genomic_DNA"/>
</dbReference>
<dbReference type="AlphaFoldDB" id="A0A9N7YDH7"/>
<gene>
    <name evidence="2" type="ORF">PLEPLA_LOCUS8194</name>
</gene>